<evidence type="ECO:0000259" key="1">
    <source>
        <dbReference type="PROSITE" id="PS51186"/>
    </source>
</evidence>
<dbReference type="PROSITE" id="PS51186">
    <property type="entry name" value="GNAT"/>
    <property type="match status" value="1"/>
</dbReference>
<dbReference type="EMBL" id="MEXH01000006">
    <property type="protein sequence ID" value="OGC92823.1"/>
    <property type="molecule type" value="Genomic_DNA"/>
</dbReference>
<dbReference type="Gene3D" id="3.40.630.30">
    <property type="match status" value="1"/>
</dbReference>
<dbReference type="Proteomes" id="UP000178176">
    <property type="component" value="Unassembled WGS sequence"/>
</dbReference>
<dbReference type="InterPro" id="IPR051908">
    <property type="entry name" value="Ribosomal_N-acetyltransferase"/>
</dbReference>
<dbReference type="GO" id="GO:0008999">
    <property type="term" value="F:protein-N-terminal-alanine acetyltransferase activity"/>
    <property type="evidence" value="ECO:0007669"/>
    <property type="project" value="TreeGrafter"/>
</dbReference>
<comment type="caution">
    <text evidence="2">The sequence shown here is derived from an EMBL/GenBank/DDBJ whole genome shotgun (WGS) entry which is preliminary data.</text>
</comment>
<evidence type="ECO:0000313" key="3">
    <source>
        <dbReference type="Proteomes" id="UP000178176"/>
    </source>
</evidence>
<dbReference type="CDD" id="cd04301">
    <property type="entry name" value="NAT_SF"/>
    <property type="match status" value="1"/>
</dbReference>
<dbReference type="SUPFAM" id="SSF55729">
    <property type="entry name" value="Acyl-CoA N-acyltransferases (Nat)"/>
    <property type="match status" value="1"/>
</dbReference>
<accession>A0A1F4YHX9</accession>
<feature type="domain" description="N-acetyltransferase" evidence="1">
    <location>
        <begin position="1"/>
        <end position="129"/>
    </location>
</feature>
<dbReference type="InterPro" id="IPR016181">
    <property type="entry name" value="Acyl_CoA_acyltransferase"/>
</dbReference>
<dbReference type="GO" id="GO:0005737">
    <property type="term" value="C:cytoplasm"/>
    <property type="evidence" value="ECO:0007669"/>
    <property type="project" value="TreeGrafter"/>
</dbReference>
<name>A0A1F4YHX9_9BACT</name>
<sequence>MAEVEKIIAVGEKVQLRQLRPAVLGETVTFEIWNGKQMAGMISLTPEKYAPKKAQVGYFVGEDFRRRGYATEALELLTGLAFARLGYEILWAEVNELNPGSMGVLERGGFVKRERYNGQVRFELSRPGV</sequence>
<dbReference type="PANTHER" id="PTHR43441:SF2">
    <property type="entry name" value="FAMILY ACETYLTRANSFERASE, PUTATIVE (AFU_ORTHOLOGUE AFUA_7G00850)-RELATED"/>
    <property type="match status" value="1"/>
</dbReference>
<protein>
    <recommendedName>
        <fullName evidence="1">N-acetyltransferase domain-containing protein</fullName>
    </recommendedName>
</protein>
<organism evidence="2 3">
    <name type="scientific">Candidatus Amesbacteria bacterium RIFCSPHIGHO2_01_FULL_48_32b</name>
    <dbReference type="NCBI Taxonomy" id="1797253"/>
    <lineage>
        <taxon>Bacteria</taxon>
        <taxon>Candidatus Amesiibacteriota</taxon>
    </lineage>
</organism>
<proteinExistence type="predicted"/>
<reference evidence="2 3" key="1">
    <citation type="journal article" date="2016" name="Nat. Commun.">
        <title>Thousands of microbial genomes shed light on interconnected biogeochemical processes in an aquifer system.</title>
        <authorList>
            <person name="Anantharaman K."/>
            <person name="Brown C.T."/>
            <person name="Hug L.A."/>
            <person name="Sharon I."/>
            <person name="Castelle C.J."/>
            <person name="Probst A.J."/>
            <person name="Thomas B.C."/>
            <person name="Singh A."/>
            <person name="Wilkins M.J."/>
            <person name="Karaoz U."/>
            <person name="Brodie E.L."/>
            <person name="Williams K.H."/>
            <person name="Hubbard S.S."/>
            <person name="Banfield J.F."/>
        </authorList>
    </citation>
    <scope>NUCLEOTIDE SEQUENCE [LARGE SCALE GENOMIC DNA]</scope>
</reference>
<dbReference type="AlphaFoldDB" id="A0A1F4YHX9"/>
<dbReference type="PANTHER" id="PTHR43441">
    <property type="entry name" value="RIBOSOMAL-PROTEIN-SERINE ACETYLTRANSFERASE"/>
    <property type="match status" value="1"/>
</dbReference>
<dbReference type="Pfam" id="PF13302">
    <property type="entry name" value="Acetyltransf_3"/>
    <property type="match status" value="1"/>
</dbReference>
<dbReference type="InterPro" id="IPR000182">
    <property type="entry name" value="GNAT_dom"/>
</dbReference>
<gene>
    <name evidence="2" type="ORF">A2876_02055</name>
</gene>
<dbReference type="GO" id="GO:1990189">
    <property type="term" value="F:protein N-terminal-serine acetyltransferase activity"/>
    <property type="evidence" value="ECO:0007669"/>
    <property type="project" value="TreeGrafter"/>
</dbReference>
<evidence type="ECO:0000313" key="2">
    <source>
        <dbReference type="EMBL" id="OGC92823.1"/>
    </source>
</evidence>